<dbReference type="CDD" id="cd02947">
    <property type="entry name" value="TRX_family"/>
    <property type="match status" value="1"/>
</dbReference>
<evidence type="ECO:0000256" key="1">
    <source>
        <dbReference type="SAM" id="MobiDB-lite"/>
    </source>
</evidence>
<protein>
    <recommendedName>
        <fullName evidence="3">Thioredoxin domain-containing protein</fullName>
    </recommendedName>
</protein>
<dbReference type="PANTHER" id="PTHR43019:SF23">
    <property type="entry name" value="PROTEASE DO-LIKE 5, CHLOROPLASTIC"/>
    <property type="match status" value="1"/>
</dbReference>
<dbReference type="OrthoDB" id="8560253at2"/>
<dbReference type="EMBL" id="QPEX01000046">
    <property type="protein sequence ID" value="RCS40679.1"/>
    <property type="molecule type" value="Genomic_DNA"/>
</dbReference>
<feature type="region of interest" description="Disordered" evidence="1">
    <location>
        <begin position="462"/>
        <end position="497"/>
    </location>
</feature>
<dbReference type="Gene3D" id="3.40.30.10">
    <property type="entry name" value="Glutaredoxin"/>
    <property type="match status" value="1"/>
</dbReference>
<feature type="chain" id="PRO_5016984117" description="Thioredoxin domain-containing protein" evidence="2">
    <location>
        <begin position="21"/>
        <end position="497"/>
    </location>
</feature>
<dbReference type="InterPro" id="IPR009003">
    <property type="entry name" value="Peptidase_S1_PA"/>
</dbReference>
<dbReference type="Pfam" id="PF13365">
    <property type="entry name" value="Trypsin_2"/>
    <property type="match status" value="1"/>
</dbReference>
<evidence type="ECO:0000313" key="4">
    <source>
        <dbReference type="EMBL" id="RCS40679.1"/>
    </source>
</evidence>
<feature type="region of interest" description="Disordered" evidence="1">
    <location>
        <begin position="371"/>
        <end position="410"/>
    </location>
</feature>
<keyword evidence="2" id="KW-0732">Signal</keyword>
<name>A0A368KJL0_9BACT</name>
<feature type="compositionally biased region" description="Polar residues" evidence="1">
    <location>
        <begin position="477"/>
        <end position="486"/>
    </location>
</feature>
<proteinExistence type="predicted"/>
<sequence length="497" mass="52290">MKAITSLLLLLVFTAPLAAADSVLYCFTADWCVYCHQMKPVIARLQQAGYPVQVVDKDQQPQMAQQMGVRGLPYFVMVSGNQIVGQIEGATSYDRLINLYQVAKPRTPAPQPIANQAMPRQAGPQLNAATGIARGQSPQHGGMVQPAVFGQPVGAAAAQSARGGADVHAQAMQASVKLKVTDPDGHSYGSGTVVHSQGNEALVLTCAHLFRDSQGKGPLEVITYQDSQQGTTVPGEVLAFDLDRDVALVAIRTQSPIKPMPIGAANHTVEVGQPAFSVGCDNGGPRNLYPTRINSLNRYVGHANVQAAGAPTVGRSGGGLFAADGQLIGVCNAADDKDNEGIYAALPTIHAVLQQAKLAHLFQNQSPMRLASHTQPPAQMQPVAQPPTNPSRAIPSAPTNNWDPPSRSQAVASMPSAASARAAVESMEGLSEVEQEMLRYLRGQKGGAEVTVVLRSKDNPTAQPAVFTLPSGPSPALLQQASQNNGRPGPIMRGQSR</sequence>
<dbReference type="InterPro" id="IPR036249">
    <property type="entry name" value="Thioredoxin-like_sf"/>
</dbReference>
<dbReference type="Gene3D" id="2.40.10.120">
    <property type="match status" value="1"/>
</dbReference>
<reference evidence="4 5" key="1">
    <citation type="submission" date="2018-07" db="EMBL/GenBank/DDBJ databases">
        <title>Comparative genomes isolates from brazilian mangrove.</title>
        <authorList>
            <person name="De Araujo J.E."/>
            <person name="Taketani R.G."/>
            <person name="Silva M.C.P."/>
            <person name="Lourenco M.V."/>
            <person name="Oliveira V.M."/>
            <person name="Andreote F.D."/>
        </authorList>
    </citation>
    <scope>NUCLEOTIDE SEQUENCE [LARGE SCALE GENOMIC DNA]</scope>
    <source>
        <strain evidence="4 5">HEX PRIS-MGV</strain>
    </source>
</reference>
<dbReference type="PANTHER" id="PTHR43019">
    <property type="entry name" value="SERINE ENDOPROTEASE DEGS"/>
    <property type="match status" value="1"/>
</dbReference>
<organism evidence="4 5">
    <name type="scientific">Bremerella cremea</name>
    <dbReference type="NCBI Taxonomy" id="1031537"/>
    <lineage>
        <taxon>Bacteria</taxon>
        <taxon>Pseudomonadati</taxon>
        <taxon>Planctomycetota</taxon>
        <taxon>Planctomycetia</taxon>
        <taxon>Pirellulales</taxon>
        <taxon>Pirellulaceae</taxon>
        <taxon>Bremerella</taxon>
    </lineage>
</organism>
<comment type="caution">
    <text evidence="4">The sequence shown here is derived from an EMBL/GenBank/DDBJ whole genome shotgun (WGS) entry which is preliminary data.</text>
</comment>
<evidence type="ECO:0000313" key="5">
    <source>
        <dbReference type="Proteomes" id="UP000253562"/>
    </source>
</evidence>
<dbReference type="PROSITE" id="PS51352">
    <property type="entry name" value="THIOREDOXIN_2"/>
    <property type="match status" value="1"/>
</dbReference>
<gene>
    <name evidence="4" type="ORF">DTL42_25265</name>
</gene>
<evidence type="ECO:0000259" key="3">
    <source>
        <dbReference type="PROSITE" id="PS51352"/>
    </source>
</evidence>
<dbReference type="SUPFAM" id="SSF50494">
    <property type="entry name" value="Trypsin-like serine proteases"/>
    <property type="match status" value="1"/>
</dbReference>
<dbReference type="Proteomes" id="UP000253562">
    <property type="component" value="Unassembled WGS sequence"/>
</dbReference>
<feature type="compositionally biased region" description="Polar residues" evidence="1">
    <location>
        <begin position="397"/>
        <end position="407"/>
    </location>
</feature>
<dbReference type="SUPFAM" id="SSF52833">
    <property type="entry name" value="Thioredoxin-like"/>
    <property type="match status" value="1"/>
</dbReference>
<dbReference type="AlphaFoldDB" id="A0A368KJL0"/>
<dbReference type="RefSeq" id="WP_114373584.1">
    <property type="nucleotide sequence ID" value="NZ_QPEX01000046.1"/>
</dbReference>
<accession>A0A368KJL0</accession>
<feature type="signal peptide" evidence="2">
    <location>
        <begin position="1"/>
        <end position="20"/>
    </location>
</feature>
<feature type="domain" description="Thioredoxin" evidence="3">
    <location>
        <begin position="4"/>
        <end position="105"/>
    </location>
</feature>
<evidence type="ECO:0000256" key="2">
    <source>
        <dbReference type="SAM" id="SignalP"/>
    </source>
</evidence>
<dbReference type="InterPro" id="IPR013766">
    <property type="entry name" value="Thioredoxin_domain"/>
</dbReference>
<dbReference type="Pfam" id="PF00085">
    <property type="entry name" value="Thioredoxin"/>
    <property type="match status" value="1"/>
</dbReference>